<reference evidence="2 3" key="1">
    <citation type="submission" date="2023-07" db="EMBL/GenBank/DDBJ databases">
        <title>Genomic Encyclopedia of Type Strains, Phase IV (KMG-IV): sequencing the most valuable type-strain genomes for metagenomic binning, comparative biology and taxonomic classification.</title>
        <authorList>
            <person name="Goeker M."/>
        </authorList>
    </citation>
    <scope>NUCLEOTIDE SEQUENCE [LARGE SCALE GENOMIC DNA]</scope>
    <source>
        <strain evidence="2 3">DSM 19619</strain>
    </source>
</reference>
<keyword evidence="1" id="KW-0732">Signal</keyword>
<dbReference type="EMBL" id="JAUSVX010000001">
    <property type="protein sequence ID" value="MDQ0468280.1"/>
    <property type="molecule type" value="Genomic_DNA"/>
</dbReference>
<sequence length="129" mass="13457">MSRTITLAAALALAVAGAPLLAAAPAAAADGRNAAFVGGLAAGAVGGVLLGQALAPQPVYAAPAPVYAAPPPTPVAYDPYFDQMTRLHMACDAGNRSACVHFGVIIGEHREKMAEWRRLHPDFFTWERY</sequence>
<feature type="signal peptide" evidence="1">
    <location>
        <begin position="1"/>
        <end position="28"/>
    </location>
</feature>
<dbReference type="Proteomes" id="UP001242480">
    <property type="component" value="Unassembled WGS sequence"/>
</dbReference>
<organism evidence="2 3">
    <name type="scientific">Labrys wisconsinensis</name>
    <dbReference type="NCBI Taxonomy" id="425677"/>
    <lineage>
        <taxon>Bacteria</taxon>
        <taxon>Pseudomonadati</taxon>
        <taxon>Pseudomonadota</taxon>
        <taxon>Alphaproteobacteria</taxon>
        <taxon>Hyphomicrobiales</taxon>
        <taxon>Xanthobacteraceae</taxon>
        <taxon>Labrys</taxon>
    </lineage>
</organism>
<accession>A0ABU0J1Z8</accession>
<evidence type="ECO:0000256" key="1">
    <source>
        <dbReference type="SAM" id="SignalP"/>
    </source>
</evidence>
<gene>
    <name evidence="2" type="ORF">QO011_001275</name>
</gene>
<evidence type="ECO:0000313" key="3">
    <source>
        <dbReference type="Proteomes" id="UP001242480"/>
    </source>
</evidence>
<keyword evidence="3" id="KW-1185">Reference proteome</keyword>
<name>A0ABU0J1Z8_9HYPH</name>
<protein>
    <submittedName>
        <fullName evidence="2">Uncharacterized protein</fullName>
    </submittedName>
</protein>
<evidence type="ECO:0000313" key="2">
    <source>
        <dbReference type="EMBL" id="MDQ0468280.1"/>
    </source>
</evidence>
<comment type="caution">
    <text evidence="2">The sequence shown here is derived from an EMBL/GenBank/DDBJ whole genome shotgun (WGS) entry which is preliminary data.</text>
</comment>
<dbReference type="RefSeq" id="WP_307269156.1">
    <property type="nucleotide sequence ID" value="NZ_JAUSVX010000001.1"/>
</dbReference>
<proteinExistence type="predicted"/>
<feature type="chain" id="PRO_5047453920" evidence="1">
    <location>
        <begin position="29"/>
        <end position="129"/>
    </location>
</feature>